<organism evidence="1">
    <name type="scientific">uncultured gamma proteobacterium HF0200_24F15</name>
    <dbReference type="NCBI Taxonomy" id="723570"/>
    <lineage>
        <taxon>Bacteria</taxon>
        <taxon>Pseudomonadati</taxon>
        <taxon>Pseudomonadota</taxon>
        <taxon>Gammaproteobacteria</taxon>
        <taxon>environmental samples</taxon>
    </lineage>
</organism>
<sequence>MALSLLEDLKPVRPCDPNLLFLEARVYEIVGEVDRAIALYKVIIKLFPQLPEPYNNLAAVYATRGEIDKAESLLLMGLETHNAYHQLQRNLSMVYIARAADAYKKALSIEDSNESIAAAPSTLQLLDSKSLFHPVIEKFLQPSSGCDEAGEPM</sequence>
<reference evidence="1" key="1">
    <citation type="submission" date="2010-01" db="EMBL/GenBank/DDBJ databases">
        <title>Genome fragments of uncultured bacteria from the North Pacific subtropical Gyre.</title>
        <authorList>
            <person name="Pham V.D."/>
            <person name="Delong E.F."/>
        </authorList>
    </citation>
    <scope>NUCLEOTIDE SEQUENCE</scope>
</reference>
<name>E7C3Z0_9GAMM</name>
<dbReference type="EMBL" id="GU567977">
    <property type="protein sequence ID" value="ADI22164.1"/>
    <property type="molecule type" value="Genomic_DNA"/>
</dbReference>
<dbReference type="InterPro" id="IPR011990">
    <property type="entry name" value="TPR-like_helical_dom_sf"/>
</dbReference>
<protein>
    <submittedName>
        <fullName evidence="1">FOG: TPR repeat</fullName>
    </submittedName>
</protein>
<dbReference type="SMART" id="SM00028">
    <property type="entry name" value="TPR"/>
    <property type="match status" value="2"/>
</dbReference>
<dbReference type="InterPro" id="IPR019734">
    <property type="entry name" value="TPR_rpt"/>
</dbReference>
<proteinExistence type="predicted"/>
<dbReference type="Gene3D" id="1.25.40.10">
    <property type="entry name" value="Tetratricopeptide repeat domain"/>
    <property type="match status" value="1"/>
</dbReference>
<dbReference type="Pfam" id="PF14559">
    <property type="entry name" value="TPR_19"/>
    <property type="match status" value="1"/>
</dbReference>
<evidence type="ECO:0000313" key="1">
    <source>
        <dbReference type="EMBL" id="ADI22164.1"/>
    </source>
</evidence>
<dbReference type="AlphaFoldDB" id="E7C3Z0"/>
<dbReference type="SUPFAM" id="SSF48452">
    <property type="entry name" value="TPR-like"/>
    <property type="match status" value="1"/>
</dbReference>
<accession>E7C3Z0</accession>